<reference evidence="2 3" key="1">
    <citation type="submission" date="2023-03" db="EMBL/GenBank/DDBJ databases">
        <authorList>
            <person name="Pearce D."/>
        </authorList>
    </citation>
    <scope>NUCLEOTIDE SEQUENCE [LARGE SCALE GENOMIC DNA]</scope>
    <source>
        <strain evidence="2">Msz</strain>
    </source>
</reference>
<name>A0ABN8X5Q6_9GAMM</name>
<dbReference type="EMBL" id="OX458333">
    <property type="protein sequence ID" value="CAI8894728.1"/>
    <property type="molecule type" value="Genomic_DNA"/>
</dbReference>
<sequence length="511" mass="57264">MTYPQLANSGGRQVFRRTARYAGVVLAAGLVPGTGAAVTNPSEITQLKKQIEQLQKTMEELQARVEQAEAAAAAAAPVEGVVPATQDDIQGLMTDLENFKWQWQRERETHTALSTRALTIGGTVQARYGWNEAKFSGGDVVRRDNSFDIGTALISFSGNLYRDYEEGRNLLYRVSFGASPQTGVASANLLDAQVSYDVLPTINLEESRLRLTLGQQLLPFGLEVNATEDLKPLIQNALFTGASIPVTTKDGRSLSIPATGLAARQIGFIARGDLFPQVDWGSNYRAPIIEYAIGVVNGNGANRSDDNSAKDFIGHLGFTAPVDYNSWLREIKIGGSFYFGTQNVRETYYTDASRTTTASVLLDDGEKNRVGLDFSYNHNPIGLTFEWVRSWDEVYPGISPFKTKSPKNYMRKGEAFTATLFYNFGAQFVKSYRSQGRYDDWWPKSYQVFFRWDSWDPDIRNANDKIQYLTPGINIFFAETTKLQLNYYHQILEDRNLERNDQFLAQIQFGF</sequence>
<keyword evidence="3" id="KW-1185">Reference proteome</keyword>
<gene>
    <name evidence="2" type="ORF">MSZNOR_3315</name>
</gene>
<dbReference type="SUPFAM" id="SSF56935">
    <property type="entry name" value="Porins"/>
    <property type="match status" value="1"/>
</dbReference>
<dbReference type="RefSeq" id="WP_051331841.1">
    <property type="nucleotide sequence ID" value="NZ_OX458333.1"/>
</dbReference>
<dbReference type="Proteomes" id="UP001162030">
    <property type="component" value="Chromosome"/>
</dbReference>
<dbReference type="InterPro" id="IPR023614">
    <property type="entry name" value="Porin_dom_sf"/>
</dbReference>
<evidence type="ECO:0000313" key="2">
    <source>
        <dbReference type="EMBL" id="CAI8894728.1"/>
    </source>
</evidence>
<evidence type="ECO:0000256" key="1">
    <source>
        <dbReference type="SAM" id="Coils"/>
    </source>
</evidence>
<dbReference type="Gene3D" id="2.40.160.10">
    <property type="entry name" value="Porin"/>
    <property type="match status" value="1"/>
</dbReference>
<evidence type="ECO:0000313" key="3">
    <source>
        <dbReference type="Proteomes" id="UP001162030"/>
    </source>
</evidence>
<keyword evidence="1" id="KW-0175">Coiled coil</keyword>
<proteinExistence type="predicted"/>
<accession>A0ABN8X5Q6</accession>
<protein>
    <submittedName>
        <fullName evidence="2">Phosphate-selective porin OprO and OprP</fullName>
    </submittedName>
</protein>
<feature type="coiled-coil region" evidence="1">
    <location>
        <begin position="44"/>
        <end position="71"/>
    </location>
</feature>
<organism evidence="2 3">
    <name type="scientific">Methylocaldum szegediense</name>
    <dbReference type="NCBI Taxonomy" id="73780"/>
    <lineage>
        <taxon>Bacteria</taxon>
        <taxon>Pseudomonadati</taxon>
        <taxon>Pseudomonadota</taxon>
        <taxon>Gammaproteobacteria</taxon>
        <taxon>Methylococcales</taxon>
        <taxon>Methylococcaceae</taxon>
        <taxon>Methylocaldum</taxon>
    </lineage>
</organism>